<dbReference type="InterPro" id="IPR007838">
    <property type="entry name" value="Cell_div_ZapA-like"/>
</dbReference>
<dbReference type="AlphaFoldDB" id="A0A0G3X6H1"/>
<name>A0A0G3X6H1_9SPHN</name>
<dbReference type="OrthoDB" id="9797575at2"/>
<gene>
    <name evidence="2" type="ORF">AM2010_1055</name>
</gene>
<sequence>MSEVTLTVGGREYAIACADGEEAHVKQLGEAIDAKFQQLGGNVSNKEAQNMLFAALLLADEAHEQRGTRDTLNRKLATVEAERDALADEVARLRSEPPRSSTSLFDDPELAPALERFADLLETCADKLESKATNT</sequence>
<accession>A0A0G3X6H1</accession>
<feature type="coiled-coil region" evidence="1">
    <location>
        <begin position="69"/>
        <end position="96"/>
    </location>
</feature>
<keyword evidence="1" id="KW-0175">Coiled coil</keyword>
<dbReference type="Pfam" id="PF05164">
    <property type="entry name" value="ZapA"/>
    <property type="match status" value="1"/>
</dbReference>
<dbReference type="KEGG" id="amx:AM2010_1055"/>
<evidence type="ECO:0000313" key="3">
    <source>
        <dbReference type="Proteomes" id="UP000037643"/>
    </source>
</evidence>
<organism evidence="2 3">
    <name type="scientific">Pelagerythrobacter marensis</name>
    <dbReference type="NCBI Taxonomy" id="543877"/>
    <lineage>
        <taxon>Bacteria</taxon>
        <taxon>Pseudomonadati</taxon>
        <taxon>Pseudomonadota</taxon>
        <taxon>Alphaproteobacteria</taxon>
        <taxon>Sphingomonadales</taxon>
        <taxon>Erythrobacteraceae</taxon>
        <taxon>Pelagerythrobacter</taxon>
    </lineage>
</organism>
<dbReference type="InterPro" id="IPR042233">
    <property type="entry name" value="Cell_div_ZapA_N"/>
</dbReference>
<evidence type="ECO:0000256" key="1">
    <source>
        <dbReference type="SAM" id="Coils"/>
    </source>
</evidence>
<dbReference type="PATRIC" id="fig|543877.4.peg.1070"/>
<proteinExistence type="predicted"/>
<keyword evidence="3" id="KW-1185">Reference proteome</keyword>
<dbReference type="InterPro" id="IPR036192">
    <property type="entry name" value="Cell_div_ZapA-like_sf"/>
</dbReference>
<evidence type="ECO:0000313" key="2">
    <source>
        <dbReference type="EMBL" id="AKM07130.1"/>
    </source>
</evidence>
<dbReference type="EMBL" id="CP011805">
    <property type="protein sequence ID" value="AKM07130.1"/>
    <property type="molecule type" value="Genomic_DNA"/>
</dbReference>
<dbReference type="Proteomes" id="UP000037643">
    <property type="component" value="Chromosome"/>
</dbReference>
<evidence type="ECO:0008006" key="4">
    <source>
        <dbReference type="Google" id="ProtNLM"/>
    </source>
</evidence>
<dbReference type="Gene3D" id="3.30.160.880">
    <property type="entry name" value="Cell division protein ZapA protomer, N-terminal domain"/>
    <property type="match status" value="1"/>
</dbReference>
<dbReference type="STRING" id="543877.AM2010_1055"/>
<dbReference type="RefSeq" id="WP_053043944.1">
    <property type="nucleotide sequence ID" value="NZ_CP011805.1"/>
</dbReference>
<reference evidence="2 3" key="1">
    <citation type="submission" date="2015-06" db="EMBL/GenBank/DDBJ databases">
        <authorList>
            <person name="Kim K.M."/>
        </authorList>
    </citation>
    <scope>NUCLEOTIDE SEQUENCE [LARGE SCALE GENOMIC DNA]</scope>
    <source>
        <strain evidence="2 3">KCTC 22370</strain>
    </source>
</reference>
<dbReference type="SUPFAM" id="SSF102829">
    <property type="entry name" value="Cell division protein ZapA-like"/>
    <property type="match status" value="1"/>
</dbReference>
<protein>
    <recommendedName>
        <fullName evidence="4">Cell division protein ZapA</fullName>
    </recommendedName>
</protein>